<evidence type="ECO:0000313" key="1">
    <source>
        <dbReference type="EnsemblMetazoa" id="PPA45576.1"/>
    </source>
</evidence>
<dbReference type="GO" id="GO:0022857">
    <property type="term" value="F:transmembrane transporter activity"/>
    <property type="evidence" value="ECO:0000318"/>
    <property type="project" value="GO_Central"/>
</dbReference>
<dbReference type="AlphaFoldDB" id="A0A2A6C2B3"/>
<dbReference type="GO" id="GO:0005765">
    <property type="term" value="C:lysosomal membrane"/>
    <property type="evidence" value="ECO:0000318"/>
    <property type="project" value="GO_Central"/>
</dbReference>
<dbReference type="InterPro" id="IPR052338">
    <property type="entry name" value="Transposase_5"/>
</dbReference>
<organism evidence="1 2">
    <name type="scientific">Pristionchus pacificus</name>
    <name type="common">Parasitic nematode worm</name>
    <dbReference type="NCBI Taxonomy" id="54126"/>
    <lineage>
        <taxon>Eukaryota</taxon>
        <taxon>Metazoa</taxon>
        <taxon>Ecdysozoa</taxon>
        <taxon>Nematoda</taxon>
        <taxon>Chromadorea</taxon>
        <taxon>Rhabditida</taxon>
        <taxon>Rhabditina</taxon>
        <taxon>Diplogasteromorpha</taxon>
        <taxon>Diplogasteroidea</taxon>
        <taxon>Neodiplogasteridae</taxon>
        <taxon>Pristionchus</taxon>
    </lineage>
</organism>
<dbReference type="OrthoDB" id="370281at2759"/>
<sequence length="426" mass="47761">MESTAPVFVPHMSTMIPFLSTPQCINDTPQSIAAIPSATKYRIPRVSTVINKLPKDDLQVLRDRGMTYKQIAEEMKKRMFRISPSSVRRFLLRKPRKKKDYSPRSIPRHLHEGVKALVDGLYEQCNTQTTQQIIESVEHKMGVKIKKDVIANIRAELGLYQYRVRYGHAVRIVNRLIRIIYVEKKLEAGEHFLIHSFSDESYFVLGRESSHCFVRSRAAAIKQAPKHAAKVFQHFHMATFSQNKFQQGHVRRDWHLGTGCCALSCLPQYTIVLRAYRNSGADRAKALASSGGAALVGLTIGPAVQLVFNFIGPEGVSIGPLVLSQYTSPALLAIAINVYTGVYMHFLLDDSLRITPKSETISAPESVQTDDRAQFSSTLCPSPHRHSIARKHIEFAEHLEFKLGTMQGVNQEVGSIARVLGPLVMS</sequence>
<gene>
    <name evidence="1" type="primary">WBGene00283945</name>
</gene>
<protein>
    <submittedName>
        <fullName evidence="1">Uncharacterized protein</fullName>
    </submittedName>
</protein>
<reference evidence="1" key="2">
    <citation type="submission" date="2022-06" db="UniProtKB">
        <authorList>
            <consortium name="EnsemblMetazoa"/>
        </authorList>
    </citation>
    <scope>IDENTIFICATION</scope>
    <source>
        <strain evidence="1">PS312</strain>
    </source>
</reference>
<dbReference type="EnsemblMetazoa" id="PPA45576.1">
    <property type="protein sequence ID" value="PPA45576.1"/>
    <property type="gene ID" value="WBGene00283945"/>
</dbReference>
<dbReference type="Proteomes" id="UP000005239">
    <property type="component" value="Unassembled WGS sequence"/>
</dbReference>
<accession>A0A8R1Z6K6</accession>
<dbReference type="PANTHER" id="PTHR23022">
    <property type="entry name" value="TRANSPOSABLE ELEMENT-RELATED"/>
    <property type="match status" value="1"/>
</dbReference>
<keyword evidence="2" id="KW-1185">Reference proteome</keyword>
<evidence type="ECO:0000313" key="2">
    <source>
        <dbReference type="Proteomes" id="UP000005239"/>
    </source>
</evidence>
<dbReference type="PANTHER" id="PTHR23022:SF135">
    <property type="entry name" value="SI:DKEY-77F5.3"/>
    <property type="match status" value="1"/>
</dbReference>
<proteinExistence type="predicted"/>
<accession>A0A2A6C2B3</accession>
<name>A0A2A6C2B3_PRIPA</name>
<reference evidence="2" key="1">
    <citation type="journal article" date="2008" name="Nat. Genet.">
        <title>The Pristionchus pacificus genome provides a unique perspective on nematode lifestyle and parasitism.</title>
        <authorList>
            <person name="Dieterich C."/>
            <person name="Clifton S.W."/>
            <person name="Schuster L.N."/>
            <person name="Chinwalla A."/>
            <person name="Delehaunty K."/>
            <person name="Dinkelacker I."/>
            <person name="Fulton L."/>
            <person name="Fulton R."/>
            <person name="Godfrey J."/>
            <person name="Minx P."/>
            <person name="Mitreva M."/>
            <person name="Roeseler W."/>
            <person name="Tian H."/>
            <person name="Witte H."/>
            <person name="Yang S.P."/>
            <person name="Wilson R.K."/>
            <person name="Sommer R.J."/>
        </authorList>
    </citation>
    <scope>NUCLEOTIDE SEQUENCE [LARGE SCALE GENOMIC DNA]</scope>
    <source>
        <strain evidence="2">PS312</strain>
    </source>
</reference>